<evidence type="ECO:0000256" key="4">
    <source>
        <dbReference type="ARBA" id="ARBA00022975"/>
    </source>
</evidence>
<dbReference type="EC" id="2.1.3.2" evidence="7"/>
<dbReference type="FunFam" id="3.40.50.1370:FF:000002">
    <property type="entry name" value="Aspartate carbamoyltransferase 2"/>
    <property type="match status" value="1"/>
</dbReference>
<dbReference type="PRINTS" id="PR00101">
    <property type="entry name" value="ATCASE"/>
</dbReference>
<sequence length="308" mass="34793">MKNHIFNKSIISLSDISKEQLENILLITDKIKKGTINPNIDSKIIASCFFEASTRTRLSFETAIQKLGGKIIGFDNDGNTSSANKGESFIDSMKIIASYSDAIIIRHPIEGTARLASEISGIPVINAGDGANQHPTQTLLDLYSIYETQLSLNNLKIAFVGDLKYGRTVHSLIIALSKFSNNHFYLLSPKELELPNYLIELIELTNNTFSLVDSFDDIIPSTDIIYMTRIQKERFEQSEYTHLKSTFILEKSSLDKAKENLKILHPLPRVDELDVNVDETPYAYYFQQAKNGLYARQALVYMILNKEL</sequence>
<evidence type="ECO:0000259" key="9">
    <source>
        <dbReference type="Pfam" id="PF02729"/>
    </source>
</evidence>
<feature type="binding site" evidence="7">
    <location>
        <position position="106"/>
    </location>
    <ligand>
        <name>carbamoyl phosphate</name>
        <dbReference type="ChEBI" id="CHEBI:58228"/>
    </ligand>
</feature>
<dbReference type="UniPathway" id="UPA00070">
    <property type="reaction ID" value="UER00116"/>
</dbReference>
<feature type="binding site" evidence="7">
    <location>
        <position position="134"/>
    </location>
    <ligand>
        <name>carbamoyl phosphate</name>
        <dbReference type="ChEBI" id="CHEBI:58228"/>
    </ligand>
</feature>
<dbReference type="KEGG" id="pmai:CF386_04475"/>
<keyword evidence="3 7" id="KW-0808">Transferase</keyword>
<evidence type="ECO:0000256" key="1">
    <source>
        <dbReference type="ARBA" id="ARBA00004852"/>
    </source>
</evidence>
<evidence type="ECO:0000313" key="11">
    <source>
        <dbReference type="Proteomes" id="UP000242175"/>
    </source>
</evidence>
<dbReference type="InterPro" id="IPR006132">
    <property type="entry name" value="Asp/Orn_carbamoyltranf_P-bd"/>
</dbReference>
<dbReference type="PRINTS" id="PR00100">
    <property type="entry name" value="AOTCASE"/>
</dbReference>
<keyword evidence="4 7" id="KW-0665">Pyrimidine biosynthesis</keyword>
<evidence type="ECO:0000256" key="7">
    <source>
        <dbReference type="HAMAP-Rule" id="MF_00001"/>
    </source>
</evidence>
<dbReference type="PANTHER" id="PTHR45753">
    <property type="entry name" value="ORNITHINE CARBAMOYLTRANSFERASE, MITOCHONDRIAL"/>
    <property type="match status" value="1"/>
</dbReference>
<feature type="binding site" evidence="7">
    <location>
        <position position="85"/>
    </location>
    <ligand>
        <name>L-aspartate</name>
        <dbReference type="ChEBI" id="CHEBI:29991"/>
    </ligand>
</feature>
<dbReference type="PROSITE" id="PS00097">
    <property type="entry name" value="CARBAMOYLTRANSFERASE"/>
    <property type="match status" value="1"/>
</dbReference>
<gene>
    <name evidence="7 10" type="primary">pyrB</name>
    <name evidence="10" type="ORF">CF386_04475</name>
</gene>
<feature type="domain" description="Aspartate/ornithine carbamoyltransferase carbamoyl-P binding" evidence="9">
    <location>
        <begin position="8"/>
        <end position="147"/>
    </location>
</feature>
<dbReference type="SUPFAM" id="SSF53671">
    <property type="entry name" value="Aspartate/ornithine carbamoyltransferase"/>
    <property type="match status" value="1"/>
</dbReference>
<comment type="pathway">
    <text evidence="1 7">Pyrimidine metabolism; UMP biosynthesis via de novo pathway; (S)-dihydroorotate from bicarbonate: step 2/3.</text>
</comment>
<evidence type="ECO:0000256" key="2">
    <source>
        <dbReference type="ARBA" id="ARBA00008896"/>
    </source>
</evidence>
<evidence type="ECO:0000256" key="5">
    <source>
        <dbReference type="ARBA" id="ARBA00043884"/>
    </source>
</evidence>
<evidence type="ECO:0000313" key="10">
    <source>
        <dbReference type="EMBL" id="ASK78322.1"/>
    </source>
</evidence>
<dbReference type="RefSeq" id="WP_089073230.1">
    <property type="nucleotide sequence ID" value="NZ_CBCSAM010000011.1"/>
</dbReference>
<dbReference type="GO" id="GO:0005829">
    <property type="term" value="C:cytosol"/>
    <property type="evidence" value="ECO:0007669"/>
    <property type="project" value="TreeGrafter"/>
</dbReference>
<protein>
    <recommendedName>
        <fullName evidence="7">Aspartate carbamoyltransferase</fullName>
        <ecNumber evidence="7">2.1.3.2</ecNumber>
    </recommendedName>
    <alternativeName>
        <fullName evidence="7">Aspartate transcarbamylase</fullName>
        <shortName evidence="7">ATCase</shortName>
    </alternativeName>
</protein>
<feature type="binding site" evidence="7">
    <location>
        <position position="229"/>
    </location>
    <ligand>
        <name>L-aspartate</name>
        <dbReference type="ChEBI" id="CHEBI:29991"/>
    </ligand>
</feature>
<comment type="function">
    <text evidence="5 7">Catalyzes the condensation of carbamoyl phosphate and aspartate to form carbamoyl aspartate and inorganic phosphate, the committed step in the de novo pyrimidine nucleotide biosynthesis pathway.</text>
</comment>
<dbReference type="HAMAP" id="MF_00001">
    <property type="entry name" value="Asp_carb_tr"/>
    <property type="match status" value="1"/>
</dbReference>
<dbReference type="GO" id="GO:0016597">
    <property type="term" value="F:amino acid binding"/>
    <property type="evidence" value="ECO:0007669"/>
    <property type="project" value="InterPro"/>
</dbReference>
<dbReference type="NCBIfam" id="NF002032">
    <property type="entry name" value="PRK00856.1"/>
    <property type="match status" value="1"/>
</dbReference>
<name>A0A220VDT4_9GAMM</name>
<dbReference type="OrthoDB" id="9774690at2"/>
<accession>A0A220VDT4</accession>
<organism evidence="10 11">
    <name type="scientific">Paraphotobacterium marinum</name>
    <dbReference type="NCBI Taxonomy" id="1755811"/>
    <lineage>
        <taxon>Bacteria</taxon>
        <taxon>Pseudomonadati</taxon>
        <taxon>Pseudomonadota</taxon>
        <taxon>Gammaproteobacteria</taxon>
        <taxon>Vibrionales</taxon>
        <taxon>Vibrionaceae</taxon>
        <taxon>Paraphotobacterium</taxon>
    </lineage>
</organism>
<dbReference type="NCBIfam" id="TIGR00670">
    <property type="entry name" value="asp_carb_tr"/>
    <property type="match status" value="1"/>
</dbReference>
<evidence type="ECO:0000256" key="3">
    <source>
        <dbReference type="ARBA" id="ARBA00022679"/>
    </source>
</evidence>
<dbReference type="EMBL" id="CP022355">
    <property type="protein sequence ID" value="ASK78322.1"/>
    <property type="molecule type" value="Genomic_DNA"/>
</dbReference>
<dbReference type="PANTHER" id="PTHR45753:SF6">
    <property type="entry name" value="ASPARTATE CARBAMOYLTRANSFERASE"/>
    <property type="match status" value="1"/>
</dbReference>
<dbReference type="Pfam" id="PF02729">
    <property type="entry name" value="OTCace_N"/>
    <property type="match status" value="1"/>
</dbReference>
<proteinExistence type="inferred from homology"/>
<feature type="domain" description="Aspartate/ornithine carbamoyltransferase Asp/Orn-binding" evidence="8">
    <location>
        <begin position="154"/>
        <end position="302"/>
    </location>
</feature>
<dbReference type="Proteomes" id="UP000242175">
    <property type="component" value="Chromosome large"/>
</dbReference>
<dbReference type="GO" id="GO:0006207">
    <property type="term" value="P:'de novo' pyrimidine nucleobase biosynthetic process"/>
    <property type="evidence" value="ECO:0007669"/>
    <property type="project" value="InterPro"/>
</dbReference>
<dbReference type="InterPro" id="IPR036901">
    <property type="entry name" value="Asp/Orn_carbamoylTrfase_sf"/>
</dbReference>
<feature type="binding site" evidence="7">
    <location>
        <position position="137"/>
    </location>
    <ligand>
        <name>carbamoyl phosphate</name>
        <dbReference type="ChEBI" id="CHEBI:58228"/>
    </ligand>
</feature>
<dbReference type="InterPro" id="IPR006130">
    <property type="entry name" value="Asp/Orn_carbamoylTrfase"/>
</dbReference>
<dbReference type="InterPro" id="IPR006131">
    <property type="entry name" value="Asp_carbamoyltransf_Asp/Orn-bd"/>
</dbReference>
<feature type="binding site" evidence="7">
    <location>
        <position position="167"/>
    </location>
    <ligand>
        <name>L-aspartate</name>
        <dbReference type="ChEBI" id="CHEBI:29991"/>
    </ligand>
</feature>
<evidence type="ECO:0000256" key="6">
    <source>
        <dbReference type="ARBA" id="ARBA00048859"/>
    </source>
</evidence>
<dbReference type="GO" id="GO:0006520">
    <property type="term" value="P:amino acid metabolic process"/>
    <property type="evidence" value="ECO:0007669"/>
    <property type="project" value="InterPro"/>
</dbReference>
<comment type="catalytic activity">
    <reaction evidence="6 7">
        <text>carbamoyl phosphate + L-aspartate = N-carbamoyl-L-aspartate + phosphate + H(+)</text>
        <dbReference type="Rhea" id="RHEA:20013"/>
        <dbReference type="ChEBI" id="CHEBI:15378"/>
        <dbReference type="ChEBI" id="CHEBI:29991"/>
        <dbReference type="ChEBI" id="CHEBI:32814"/>
        <dbReference type="ChEBI" id="CHEBI:43474"/>
        <dbReference type="ChEBI" id="CHEBI:58228"/>
        <dbReference type="EC" id="2.1.3.2"/>
    </reaction>
</comment>
<dbReference type="InterPro" id="IPR002082">
    <property type="entry name" value="Asp_carbamoyltransf"/>
</dbReference>
<feature type="binding site" evidence="7">
    <location>
        <position position="56"/>
    </location>
    <ligand>
        <name>carbamoyl phosphate</name>
        <dbReference type="ChEBI" id="CHEBI:58228"/>
    </ligand>
</feature>
<feature type="binding site" evidence="7">
    <location>
        <position position="268"/>
    </location>
    <ligand>
        <name>carbamoyl phosphate</name>
        <dbReference type="ChEBI" id="CHEBI:58228"/>
    </ligand>
</feature>
<reference evidence="10 11" key="1">
    <citation type="journal article" date="2016" name="Int. J. Syst. Evol. Microbiol.">
        <title>Paraphotobacterium marinum gen. nov., sp. nov., a member of the family Vibrionaceae, isolated from surface seawater.</title>
        <authorList>
            <person name="Huang Z."/>
            <person name="Dong C."/>
            <person name="Shao Z."/>
        </authorList>
    </citation>
    <scope>NUCLEOTIDE SEQUENCE [LARGE SCALE GENOMIC DNA]</scope>
    <source>
        <strain evidence="10 11">NSCS20N07D</strain>
    </source>
</reference>
<comment type="subunit">
    <text evidence="7">Heterododecamer (2C3:3R2) of six catalytic PyrB chains organized as two trimers (C3), and six regulatory PyrI chains organized as three dimers (R2).</text>
</comment>
<comment type="similarity">
    <text evidence="2 7">Belongs to the aspartate/ornithine carbamoyltransferase superfamily. ATCase family.</text>
</comment>
<feature type="binding site" evidence="7">
    <location>
        <position position="55"/>
    </location>
    <ligand>
        <name>carbamoyl phosphate</name>
        <dbReference type="ChEBI" id="CHEBI:58228"/>
    </ligand>
</feature>
<dbReference type="GO" id="GO:0004070">
    <property type="term" value="F:aspartate carbamoyltransferase activity"/>
    <property type="evidence" value="ECO:0007669"/>
    <property type="project" value="UniProtKB-UniRule"/>
</dbReference>
<evidence type="ECO:0000259" key="8">
    <source>
        <dbReference type="Pfam" id="PF00185"/>
    </source>
</evidence>
<dbReference type="Gene3D" id="3.40.50.1370">
    <property type="entry name" value="Aspartate/ornithine carbamoyltransferase"/>
    <property type="match status" value="2"/>
</dbReference>
<feature type="binding site" evidence="7">
    <location>
        <position position="267"/>
    </location>
    <ligand>
        <name>carbamoyl phosphate</name>
        <dbReference type="ChEBI" id="CHEBI:58228"/>
    </ligand>
</feature>
<dbReference type="FunFam" id="3.40.50.1370:FF:000001">
    <property type="entry name" value="Aspartate carbamoyltransferase"/>
    <property type="match status" value="1"/>
</dbReference>
<keyword evidence="11" id="KW-1185">Reference proteome</keyword>
<dbReference type="GO" id="GO:0044205">
    <property type="term" value="P:'de novo' UMP biosynthetic process"/>
    <property type="evidence" value="ECO:0007669"/>
    <property type="project" value="UniProtKB-UniRule"/>
</dbReference>
<dbReference type="AlphaFoldDB" id="A0A220VDT4"/>
<dbReference type="Pfam" id="PF00185">
    <property type="entry name" value="OTCace"/>
    <property type="match status" value="1"/>
</dbReference>